<comment type="caution">
    <text evidence="1">The sequence shown here is derived from an EMBL/GenBank/DDBJ whole genome shotgun (WGS) entry which is preliminary data.</text>
</comment>
<dbReference type="Proteomes" id="UP000076858">
    <property type="component" value="Unassembled WGS sequence"/>
</dbReference>
<reference evidence="1 2" key="1">
    <citation type="submission" date="2016-03" db="EMBL/GenBank/DDBJ databases">
        <title>EvidentialGene: Evidence-directed Construction of Genes on Genomes.</title>
        <authorList>
            <person name="Gilbert D.G."/>
            <person name="Choi J.-H."/>
            <person name="Mockaitis K."/>
            <person name="Colbourne J."/>
            <person name="Pfrender M."/>
        </authorList>
    </citation>
    <scope>NUCLEOTIDE SEQUENCE [LARGE SCALE GENOMIC DNA]</scope>
    <source>
        <strain evidence="1 2">Xinb3</strain>
        <tissue evidence="1">Complete organism</tissue>
    </source>
</reference>
<dbReference type="AlphaFoldDB" id="A0A162D1V3"/>
<organism evidence="1 2">
    <name type="scientific">Daphnia magna</name>
    <dbReference type="NCBI Taxonomy" id="35525"/>
    <lineage>
        <taxon>Eukaryota</taxon>
        <taxon>Metazoa</taxon>
        <taxon>Ecdysozoa</taxon>
        <taxon>Arthropoda</taxon>
        <taxon>Crustacea</taxon>
        <taxon>Branchiopoda</taxon>
        <taxon>Diplostraca</taxon>
        <taxon>Cladocera</taxon>
        <taxon>Anomopoda</taxon>
        <taxon>Daphniidae</taxon>
        <taxon>Daphnia</taxon>
    </lineage>
</organism>
<evidence type="ECO:0000313" key="2">
    <source>
        <dbReference type="Proteomes" id="UP000076858"/>
    </source>
</evidence>
<sequence>GFQHLNRCSDFCAGYCTLDFAAEIHLEVPEPKNCPGCAIQGWSYDFLGRTGRHENPFQGEDSARYCSQSLMLISRRFASLAALTITSWTASPNRSSYSATLKFFSFSVRIDGWGLLVSEYYADEALLGKMGMGPQTDGCFGCLLYRAHFARLPNEKHRSHHI</sequence>
<proteinExistence type="predicted"/>
<name>A0A162D1V3_9CRUS</name>
<evidence type="ECO:0000313" key="1">
    <source>
        <dbReference type="EMBL" id="KZR97544.1"/>
    </source>
</evidence>
<keyword evidence="2" id="KW-1185">Reference proteome</keyword>
<dbReference type="EMBL" id="LRGB01020995">
    <property type="protein sequence ID" value="KZR97544.1"/>
    <property type="molecule type" value="Genomic_DNA"/>
</dbReference>
<feature type="non-terminal residue" evidence="1">
    <location>
        <position position="1"/>
    </location>
</feature>
<accession>A0A162D1V3</accession>
<gene>
    <name evidence="1" type="ORF">APZ42_007517</name>
</gene>
<protein>
    <submittedName>
        <fullName evidence="1">Uncharacterized protein</fullName>
    </submittedName>
</protein>